<accession>A0A814Q7J9</accession>
<dbReference type="EMBL" id="CAJNOT010000956">
    <property type="protein sequence ID" value="CAF1116650.1"/>
    <property type="molecule type" value="Genomic_DNA"/>
</dbReference>
<dbReference type="SUPFAM" id="SSF81383">
    <property type="entry name" value="F-box domain"/>
    <property type="match status" value="1"/>
</dbReference>
<comment type="caution">
    <text evidence="2">The sequence shown here is derived from an EMBL/GenBank/DDBJ whole genome shotgun (WGS) entry which is preliminary data.</text>
</comment>
<sequence length="423" mass="48026">MDDYSTKENDKVESPIALLSHDLLTTSYDVTRAIFRHLPIRSIDSCSLVCQSWTPISRLIKSHRHTIHTLTYPSDPLSPTVTCSNLLHDFDQFISLYINNNLWSLPTFALVVSTNILASKGFYSSANSPPLIKHSRRIHSETGNLTRINERFDISQALIKHLNKSCKVLMIAADGIIASTDNNQSYEIESNDAIGILFLPHFPPDVLGIYPFEIPSNTQIASDMSRSELHRFLGSVPDDVQIRCVIFFFVQRQSYAVDCIKKLLEYYPSQVAIIGGFVDKINYDDRQIHTTKVSYDACGIVITGDKKRLHIGEILLENHIRTREQIRNKLNELKSLDNNHCLSFAIQISCIARGSNYYNDEQNVECSEFRKLFPNTPLIGVFGNGELGHDYLPNYNQTITKQQTGKNLFRGYSTVFSLISLHM</sequence>
<evidence type="ECO:0000313" key="3">
    <source>
        <dbReference type="Proteomes" id="UP000663864"/>
    </source>
</evidence>
<dbReference type="PANTHER" id="PTHR14939:SF5">
    <property type="entry name" value="F-BOX ONLY PROTEIN 22"/>
    <property type="match status" value="1"/>
</dbReference>
<evidence type="ECO:0000313" key="2">
    <source>
        <dbReference type="EMBL" id="CAF1116650.1"/>
    </source>
</evidence>
<dbReference type="SMART" id="SM01204">
    <property type="entry name" value="FIST_C"/>
    <property type="match status" value="1"/>
</dbReference>
<reference evidence="2" key="1">
    <citation type="submission" date="2021-02" db="EMBL/GenBank/DDBJ databases">
        <authorList>
            <person name="Nowell W R."/>
        </authorList>
    </citation>
    <scope>NUCLEOTIDE SEQUENCE</scope>
</reference>
<proteinExistence type="predicted"/>
<dbReference type="Proteomes" id="UP000663864">
    <property type="component" value="Unassembled WGS sequence"/>
</dbReference>
<gene>
    <name evidence="2" type="ORF">ZHD862_LOCUS18406</name>
</gene>
<dbReference type="PANTHER" id="PTHR14939">
    <property type="entry name" value="F-BOX ONLY PROTEIN 22"/>
    <property type="match status" value="1"/>
</dbReference>
<protein>
    <recommendedName>
        <fullName evidence="1">FIST C-domain domain-containing protein</fullName>
    </recommendedName>
</protein>
<organism evidence="2 3">
    <name type="scientific">Rotaria sordida</name>
    <dbReference type="NCBI Taxonomy" id="392033"/>
    <lineage>
        <taxon>Eukaryota</taxon>
        <taxon>Metazoa</taxon>
        <taxon>Spiralia</taxon>
        <taxon>Gnathifera</taxon>
        <taxon>Rotifera</taxon>
        <taxon>Eurotatoria</taxon>
        <taxon>Bdelloidea</taxon>
        <taxon>Philodinida</taxon>
        <taxon>Philodinidae</taxon>
        <taxon>Rotaria</taxon>
    </lineage>
</organism>
<dbReference type="InterPro" id="IPR019494">
    <property type="entry name" value="FIST_C"/>
</dbReference>
<dbReference type="InterPro" id="IPR036047">
    <property type="entry name" value="F-box-like_dom_sf"/>
</dbReference>
<dbReference type="AlphaFoldDB" id="A0A814Q7J9"/>
<dbReference type="GO" id="GO:0032436">
    <property type="term" value="P:positive regulation of proteasomal ubiquitin-dependent protein catabolic process"/>
    <property type="evidence" value="ECO:0007669"/>
    <property type="project" value="TreeGrafter"/>
</dbReference>
<evidence type="ECO:0000259" key="1">
    <source>
        <dbReference type="SMART" id="SM01204"/>
    </source>
</evidence>
<feature type="domain" description="FIST C-domain" evidence="1">
    <location>
        <begin position="256"/>
        <end position="390"/>
    </location>
</feature>
<name>A0A814Q7J9_9BILA</name>
<dbReference type="GO" id="GO:0000209">
    <property type="term" value="P:protein polyubiquitination"/>
    <property type="evidence" value="ECO:0007669"/>
    <property type="project" value="TreeGrafter"/>
</dbReference>